<dbReference type="Proteomes" id="UP000231472">
    <property type="component" value="Unassembled WGS sequence"/>
</dbReference>
<dbReference type="InterPro" id="IPR035901">
    <property type="entry name" value="GIY-YIG_endonuc_sf"/>
</dbReference>
<evidence type="ECO:0008006" key="3">
    <source>
        <dbReference type="Google" id="ProtNLM"/>
    </source>
</evidence>
<accession>A0A2H0YN35</accession>
<name>A0A2H0YN35_9BACT</name>
<organism evidence="1 2">
    <name type="scientific">Candidatus Nealsonbacteria bacterium CG08_land_8_20_14_0_20_36_22</name>
    <dbReference type="NCBI Taxonomy" id="1974704"/>
    <lineage>
        <taxon>Bacteria</taxon>
        <taxon>Candidatus Nealsoniibacteriota</taxon>
    </lineage>
</organism>
<comment type="caution">
    <text evidence="1">The sequence shown here is derived from an EMBL/GenBank/DDBJ whole genome shotgun (WGS) entry which is preliminary data.</text>
</comment>
<dbReference type="EMBL" id="PEYC01000054">
    <property type="protein sequence ID" value="PIS39898.1"/>
    <property type="molecule type" value="Genomic_DNA"/>
</dbReference>
<protein>
    <recommendedName>
        <fullName evidence="3">GIY-YIG domain-containing protein</fullName>
    </recommendedName>
</protein>
<evidence type="ECO:0000313" key="1">
    <source>
        <dbReference type="EMBL" id="PIS39898.1"/>
    </source>
</evidence>
<reference evidence="2" key="1">
    <citation type="submission" date="2017-09" db="EMBL/GenBank/DDBJ databases">
        <title>Depth-based differentiation of microbial function through sediment-hosted aquifers and enrichment of novel symbionts in the deep terrestrial subsurface.</title>
        <authorList>
            <person name="Probst A.J."/>
            <person name="Ladd B."/>
            <person name="Jarett J.K."/>
            <person name="Geller-Mcgrath D.E."/>
            <person name="Sieber C.M.K."/>
            <person name="Emerson J.B."/>
            <person name="Anantharaman K."/>
            <person name="Thomas B.C."/>
            <person name="Malmstrom R."/>
            <person name="Stieglmeier M."/>
            <person name="Klingl A."/>
            <person name="Woyke T."/>
            <person name="Ryan C.M."/>
            <person name="Banfield J.F."/>
        </authorList>
    </citation>
    <scope>NUCLEOTIDE SEQUENCE [LARGE SCALE GENOMIC DNA]</scope>
</reference>
<evidence type="ECO:0000313" key="2">
    <source>
        <dbReference type="Proteomes" id="UP000231472"/>
    </source>
</evidence>
<dbReference type="SUPFAM" id="SSF82771">
    <property type="entry name" value="GIY-YIG endonuclease"/>
    <property type="match status" value="1"/>
</dbReference>
<proteinExistence type="predicted"/>
<gene>
    <name evidence="1" type="ORF">COT32_02640</name>
</gene>
<dbReference type="Gene3D" id="3.40.1440.10">
    <property type="entry name" value="GIY-YIG endonuclease"/>
    <property type="match status" value="1"/>
</dbReference>
<dbReference type="AlphaFoldDB" id="A0A2H0YN35"/>
<sequence length="118" mass="13775">MQLKWSERISLTQSEVNRIKAIAGVYRLIYYDGSKDKYYVYYVGQAEDLNDRLTQHLSGNETNKCCQRYLENYNCYFRAAAVSRQADRDGAEVALYNHFKPSCVDRIPDVDPIDINFD</sequence>